<dbReference type="GO" id="GO:0006352">
    <property type="term" value="P:DNA-templated transcription initiation"/>
    <property type="evidence" value="ECO:0007669"/>
    <property type="project" value="InterPro"/>
</dbReference>
<evidence type="ECO:0000256" key="4">
    <source>
        <dbReference type="ARBA" id="ARBA00023125"/>
    </source>
</evidence>
<keyword evidence="5" id="KW-0804">Transcription</keyword>
<keyword evidence="2" id="KW-0805">Transcription regulation</keyword>
<name>A0A418YQC1_9SPHN</name>
<feature type="domain" description="RNA polymerase sigma-70 region 2" evidence="6">
    <location>
        <begin position="27"/>
        <end position="95"/>
    </location>
</feature>
<organism evidence="8 9">
    <name type="scientific">Sphingobium terrigena</name>
    <dbReference type="NCBI Taxonomy" id="2304063"/>
    <lineage>
        <taxon>Bacteria</taxon>
        <taxon>Pseudomonadati</taxon>
        <taxon>Pseudomonadota</taxon>
        <taxon>Alphaproteobacteria</taxon>
        <taxon>Sphingomonadales</taxon>
        <taxon>Sphingomonadaceae</taxon>
        <taxon>Sphingobium</taxon>
    </lineage>
</organism>
<evidence type="ECO:0000259" key="7">
    <source>
        <dbReference type="Pfam" id="PF08281"/>
    </source>
</evidence>
<dbReference type="InterPro" id="IPR007627">
    <property type="entry name" value="RNA_pol_sigma70_r2"/>
</dbReference>
<dbReference type="OrthoDB" id="7041663at2"/>
<protein>
    <submittedName>
        <fullName evidence="8">Sigma-70 family RNA polymerase sigma factor</fullName>
    </submittedName>
</protein>
<dbReference type="PANTHER" id="PTHR43133:SF58">
    <property type="entry name" value="ECF RNA POLYMERASE SIGMA FACTOR SIGD"/>
    <property type="match status" value="1"/>
</dbReference>
<reference evidence="8 9" key="1">
    <citation type="submission" date="2018-08" db="EMBL/GenBank/DDBJ databases">
        <title>Sphingobium sp. EO9.</title>
        <authorList>
            <person name="Park Y."/>
            <person name="Kim K.H."/>
            <person name="Jeon C.O."/>
        </authorList>
    </citation>
    <scope>NUCLEOTIDE SEQUENCE [LARGE SCALE GENOMIC DNA]</scope>
    <source>
        <strain evidence="8 9">EO9</strain>
    </source>
</reference>
<accession>A0A418YQC1</accession>
<feature type="domain" description="RNA polymerase sigma factor 70 region 4 type 2" evidence="7">
    <location>
        <begin position="118"/>
        <end position="170"/>
    </location>
</feature>
<dbReference type="NCBIfam" id="TIGR02937">
    <property type="entry name" value="sigma70-ECF"/>
    <property type="match status" value="1"/>
</dbReference>
<dbReference type="InterPro" id="IPR013324">
    <property type="entry name" value="RNA_pol_sigma_r3/r4-like"/>
</dbReference>
<dbReference type="Gene3D" id="1.10.1740.10">
    <property type="match status" value="1"/>
</dbReference>
<comment type="similarity">
    <text evidence="1">Belongs to the sigma-70 factor family. ECF subfamily.</text>
</comment>
<dbReference type="RefSeq" id="WP_119748073.1">
    <property type="nucleotide sequence ID" value="NZ_QVRA01000014.1"/>
</dbReference>
<evidence type="ECO:0000256" key="2">
    <source>
        <dbReference type="ARBA" id="ARBA00023015"/>
    </source>
</evidence>
<dbReference type="Gene3D" id="1.10.10.10">
    <property type="entry name" value="Winged helix-like DNA-binding domain superfamily/Winged helix DNA-binding domain"/>
    <property type="match status" value="1"/>
</dbReference>
<keyword evidence="3" id="KW-0731">Sigma factor</keyword>
<evidence type="ECO:0000256" key="1">
    <source>
        <dbReference type="ARBA" id="ARBA00010641"/>
    </source>
</evidence>
<dbReference type="Pfam" id="PF08281">
    <property type="entry name" value="Sigma70_r4_2"/>
    <property type="match status" value="1"/>
</dbReference>
<keyword evidence="4" id="KW-0238">DNA-binding</keyword>
<keyword evidence="9" id="KW-1185">Reference proteome</keyword>
<dbReference type="InterPro" id="IPR039425">
    <property type="entry name" value="RNA_pol_sigma-70-like"/>
</dbReference>
<dbReference type="Proteomes" id="UP000283469">
    <property type="component" value="Unassembled WGS sequence"/>
</dbReference>
<evidence type="ECO:0000313" key="9">
    <source>
        <dbReference type="Proteomes" id="UP000283469"/>
    </source>
</evidence>
<dbReference type="Pfam" id="PF04542">
    <property type="entry name" value="Sigma70_r2"/>
    <property type="match status" value="1"/>
</dbReference>
<dbReference type="SUPFAM" id="SSF88946">
    <property type="entry name" value="Sigma2 domain of RNA polymerase sigma factors"/>
    <property type="match status" value="1"/>
</dbReference>
<proteinExistence type="inferred from homology"/>
<sequence length="178" mass="19745">MRASEEQLRIWMIGGLDGDAEAHTALLRALVPMLRSFFGRRLRGAEDDVEDLVQETLMAIHTRRGTYDRTRPFAAWAYAVARYKMIDQFRRTRRTVPIEGLEDILIAEGFEDACAARMDIDRLLGGISDKQARAIRATKINGLSMAEAAKAGGMSEVDVKVSVHRGLKALAARLKGDG</sequence>
<dbReference type="InterPro" id="IPR036388">
    <property type="entry name" value="WH-like_DNA-bd_sf"/>
</dbReference>
<comment type="caution">
    <text evidence="8">The sequence shown here is derived from an EMBL/GenBank/DDBJ whole genome shotgun (WGS) entry which is preliminary data.</text>
</comment>
<dbReference type="InterPro" id="IPR013325">
    <property type="entry name" value="RNA_pol_sigma_r2"/>
</dbReference>
<evidence type="ECO:0000259" key="6">
    <source>
        <dbReference type="Pfam" id="PF04542"/>
    </source>
</evidence>
<dbReference type="GO" id="GO:0003677">
    <property type="term" value="F:DNA binding"/>
    <property type="evidence" value="ECO:0007669"/>
    <property type="project" value="UniProtKB-KW"/>
</dbReference>
<dbReference type="EMBL" id="QVRA01000014">
    <property type="protein sequence ID" value="RJG53675.1"/>
    <property type="molecule type" value="Genomic_DNA"/>
</dbReference>
<dbReference type="AlphaFoldDB" id="A0A418YQC1"/>
<dbReference type="InterPro" id="IPR014284">
    <property type="entry name" value="RNA_pol_sigma-70_dom"/>
</dbReference>
<dbReference type="PANTHER" id="PTHR43133">
    <property type="entry name" value="RNA POLYMERASE ECF-TYPE SIGMA FACTO"/>
    <property type="match status" value="1"/>
</dbReference>
<dbReference type="GO" id="GO:0016987">
    <property type="term" value="F:sigma factor activity"/>
    <property type="evidence" value="ECO:0007669"/>
    <property type="project" value="UniProtKB-KW"/>
</dbReference>
<dbReference type="InterPro" id="IPR013249">
    <property type="entry name" value="RNA_pol_sigma70_r4_t2"/>
</dbReference>
<dbReference type="SUPFAM" id="SSF88659">
    <property type="entry name" value="Sigma3 and sigma4 domains of RNA polymerase sigma factors"/>
    <property type="match status" value="1"/>
</dbReference>
<evidence type="ECO:0000313" key="8">
    <source>
        <dbReference type="EMBL" id="RJG53675.1"/>
    </source>
</evidence>
<dbReference type="NCBIfam" id="NF009191">
    <property type="entry name" value="PRK12539.1"/>
    <property type="match status" value="1"/>
</dbReference>
<evidence type="ECO:0000256" key="5">
    <source>
        <dbReference type="ARBA" id="ARBA00023163"/>
    </source>
</evidence>
<gene>
    <name evidence="8" type="ORF">D0Z70_15625</name>
</gene>
<evidence type="ECO:0000256" key="3">
    <source>
        <dbReference type="ARBA" id="ARBA00023082"/>
    </source>
</evidence>